<dbReference type="EMBL" id="LXQA010774658">
    <property type="protein sequence ID" value="MCI70377.1"/>
    <property type="molecule type" value="Genomic_DNA"/>
</dbReference>
<reference evidence="2 3" key="1">
    <citation type="journal article" date="2018" name="Front. Plant Sci.">
        <title>Red Clover (Trifolium pratense) and Zigzag Clover (T. medium) - A Picture of Genomic Similarities and Differences.</title>
        <authorList>
            <person name="Dluhosova J."/>
            <person name="Istvanek J."/>
            <person name="Nedelnik J."/>
            <person name="Repkova J."/>
        </authorList>
    </citation>
    <scope>NUCLEOTIDE SEQUENCE [LARGE SCALE GENOMIC DNA]</scope>
    <source>
        <strain evidence="3">cv. 10/8</strain>
        <tissue evidence="2">Leaf</tissue>
    </source>
</reference>
<feature type="compositionally biased region" description="Polar residues" evidence="1">
    <location>
        <begin position="17"/>
        <end position="35"/>
    </location>
</feature>
<feature type="compositionally biased region" description="Basic and acidic residues" evidence="1">
    <location>
        <begin position="1"/>
        <end position="12"/>
    </location>
</feature>
<proteinExistence type="predicted"/>
<feature type="non-terminal residue" evidence="2">
    <location>
        <position position="1"/>
    </location>
</feature>
<accession>A0A392UC04</accession>
<name>A0A392UC04_9FABA</name>
<evidence type="ECO:0000313" key="2">
    <source>
        <dbReference type="EMBL" id="MCI70377.1"/>
    </source>
</evidence>
<feature type="region of interest" description="Disordered" evidence="1">
    <location>
        <begin position="1"/>
        <end position="56"/>
    </location>
</feature>
<dbReference type="AlphaFoldDB" id="A0A392UC04"/>
<evidence type="ECO:0000256" key="1">
    <source>
        <dbReference type="SAM" id="MobiDB-lite"/>
    </source>
</evidence>
<organism evidence="2 3">
    <name type="scientific">Trifolium medium</name>
    <dbReference type="NCBI Taxonomy" id="97028"/>
    <lineage>
        <taxon>Eukaryota</taxon>
        <taxon>Viridiplantae</taxon>
        <taxon>Streptophyta</taxon>
        <taxon>Embryophyta</taxon>
        <taxon>Tracheophyta</taxon>
        <taxon>Spermatophyta</taxon>
        <taxon>Magnoliopsida</taxon>
        <taxon>eudicotyledons</taxon>
        <taxon>Gunneridae</taxon>
        <taxon>Pentapetalae</taxon>
        <taxon>rosids</taxon>
        <taxon>fabids</taxon>
        <taxon>Fabales</taxon>
        <taxon>Fabaceae</taxon>
        <taxon>Papilionoideae</taxon>
        <taxon>50 kb inversion clade</taxon>
        <taxon>NPAAA clade</taxon>
        <taxon>Hologalegina</taxon>
        <taxon>IRL clade</taxon>
        <taxon>Trifolieae</taxon>
        <taxon>Trifolium</taxon>
    </lineage>
</organism>
<comment type="caution">
    <text evidence="2">The sequence shown here is derived from an EMBL/GenBank/DDBJ whole genome shotgun (WGS) entry which is preliminary data.</text>
</comment>
<evidence type="ECO:0000313" key="3">
    <source>
        <dbReference type="Proteomes" id="UP000265520"/>
    </source>
</evidence>
<feature type="compositionally biased region" description="Basic and acidic residues" evidence="1">
    <location>
        <begin position="47"/>
        <end position="56"/>
    </location>
</feature>
<protein>
    <submittedName>
        <fullName evidence="2">Uncharacterized protein</fullName>
    </submittedName>
</protein>
<dbReference type="Proteomes" id="UP000265520">
    <property type="component" value="Unassembled WGS sequence"/>
</dbReference>
<sequence length="56" mass="6371">RKEDERRGKEEFAAAVTSGQSPPQAISTSTIGSVSRENKGNKRRDWRKNIREKTPE</sequence>
<keyword evidence="3" id="KW-1185">Reference proteome</keyword>